<protein>
    <submittedName>
        <fullName evidence="1">Homoserine O-acetyltransferase</fullName>
        <ecNumber evidence="1">2.3.1.31</ecNumber>
    </submittedName>
</protein>
<dbReference type="STRING" id="288705.RSal33209_1599"/>
<accession>A9WMJ1</accession>
<keyword evidence="1" id="KW-0012">Acyltransferase</keyword>
<organism evidence="1 2">
    <name type="scientific">Renibacterium salmoninarum (strain ATCC 33209 / DSM 20767 / JCM 11484 / NBRC 15589 / NCIMB 2235)</name>
    <dbReference type="NCBI Taxonomy" id="288705"/>
    <lineage>
        <taxon>Bacteria</taxon>
        <taxon>Bacillati</taxon>
        <taxon>Actinomycetota</taxon>
        <taxon>Actinomycetes</taxon>
        <taxon>Micrococcales</taxon>
        <taxon>Micrococcaceae</taxon>
        <taxon>Renibacterium</taxon>
    </lineage>
</organism>
<dbReference type="EMBL" id="CP000910">
    <property type="protein sequence ID" value="ABY23335.1"/>
    <property type="molecule type" value="Genomic_DNA"/>
</dbReference>
<reference evidence="2" key="1">
    <citation type="journal article" date="2008" name="J. Bacteriol.">
        <title>Genome sequence of the fish pathogen Renibacterium salmoninarum suggests reductive evolution away from an environmental Arthrobacter ancestor.</title>
        <authorList>
            <person name="Wiens G.D."/>
            <person name="Rockey D.D."/>
            <person name="Wu Z."/>
            <person name="Chang J."/>
            <person name="Levy R."/>
            <person name="Crane S."/>
            <person name="Chen D.S."/>
            <person name="Capri G.R."/>
            <person name="Burnett J.R."/>
            <person name="Sudheesh P.S."/>
            <person name="Schipma M.J."/>
            <person name="Burd H."/>
            <person name="Bhattacharyya A."/>
            <person name="Rhodes L.D."/>
            <person name="Kaul R."/>
            <person name="Strom M.S."/>
        </authorList>
    </citation>
    <scope>NUCLEOTIDE SEQUENCE [LARGE SCALE GENOMIC DNA]</scope>
    <source>
        <strain evidence="2">ATCC 33209 / DSM 20767 / JCM 11484 / NBRC 15589 / NCIMB 2235</strain>
    </source>
</reference>
<dbReference type="EC" id="2.3.1.31" evidence="1"/>
<proteinExistence type="predicted"/>
<dbReference type="Proteomes" id="UP000002007">
    <property type="component" value="Chromosome"/>
</dbReference>
<dbReference type="HOGENOM" id="CLU_3103011_0_0_11"/>
<gene>
    <name evidence="1" type="ordered locus">RSal33209_1599</name>
</gene>
<keyword evidence="2" id="KW-1185">Reference proteome</keyword>
<dbReference type="RefSeq" id="WP_012245011.1">
    <property type="nucleotide sequence ID" value="NC_010168.1"/>
</dbReference>
<dbReference type="GO" id="GO:0004414">
    <property type="term" value="F:homoserine O-acetyltransferase activity"/>
    <property type="evidence" value="ECO:0007669"/>
    <property type="project" value="UniProtKB-EC"/>
</dbReference>
<dbReference type="AlphaFoldDB" id="A9WMJ1"/>
<keyword evidence="1" id="KW-0808">Transferase</keyword>
<name>A9WMJ1_RENSM</name>
<evidence type="ECO:0000313" key="1">
    <source>
        <dbReference type="EMBL" id="ABY23335.1"/>
    </source>
</evidence>
<sequence>MTALEVSAETAAESFADGILQYQLIGDVELESGASIPAVVLAYVKLGQTQR</sequence>
<evidence type="ECO:0000313" key="2">
    <source>
        <dbReference type="Proteomes" id="UP000002007"/>
    </source>
</evidence>
<dbReference type="KEGG" id="rsa:RSal33209_1599"/>